<feature type="binding site" evidence="16">
    <location>
        <position position="62"/>
    </location>
    <ligand>
        <name>Zn(2+)</name>
        <dbReference type="ChEBI" id="CHEBI:29105"/>
        <note>catalytic</note>
    </ligand>
</feature>
<evidence type="ECO:0000256" key="16">
    <source>
        <dbReference type="PIRSR" id="PIRSR006404-2"/>
    </source>
</evidence>
<evidence type="ECO:0000256" key="2">
    <source>
        <dbReference type="ARBA" id="ARBA00007931"/>
    </source>
</evidence>
<evidence type="ECO:0000256" key="5">
    <source>
        <dbReference type="ARBA" id="ARBA00022692"/>
    </source>
</evidence>
<keyword evidence="8 14" id="KW-0378">Hydrolase</keyword>
<dbReference type="Pfam" id="PF02163">
    <property type="entry name" value="Peptidase_M50"/>
    <property type="match status" value="2"/>
</dbReference>
<dbReference type="InterPro" id="IPR046342">
    <property type="entry name" value="CBS_dom_sf"/>
</dbReference>
<dbReference type="InterPro" id="IPR016483">
    <property type="entry name" value="UCP006404_Pept_M50_CBS"/>
</dbReference>
<dbReference type="OrthoDB" id="9800627at2"/>
<evidence type="ECO:0000256" key="15">
    <source>
        <dbReference type="PIRSR" id="PIRSR006404-1"/>
    </source>
</evidence>
<evidence type="ECO:0000256" key="11">
    <source>
        <dbReference type="ARBA" id="ARBA00023049"/>
    </source>
</evidence>
<keyword evidence="11 14" id="KW-0482">Metalloprotease</keyword>
<keyword evidence="6 14" id="KW-0479">Metal-binding</keyword>
<feature type="domain" description="CBS" evidence="17">
    <location>
        <begin position="246"/>
        <end position="293"/>
    </location>
</feature>
<dbReference type="KEGG" id="lcre:Pla8534_53250"/>
<keyword evidence="12" id="KW-0129">CBS domain</keyword>
<dbReference type="CDD" id="cd06164">
    <property type="entry name" value="S2P-M50_SpoIVFB_CBS"/>
    <property type="match status" value="1"/>
</dbReference>
<organism evidence="19 20">
    <name type="scientific">Lignipirellula cremea</name>
    <dbReference type="NCBI Taxonomy" id="2528010"/>
    <lineage>
        <taxon>Bacteria</taxon>
        <taxon>Pseudomonadati</taxon>
        <taxon>Planctomycetota</taxon>
        <taxon>Planctomycetia</taxon>
        <taxon>Pirellulales</taxon>
        <taxon>Pirellulaceae</taxon>
        <taxon>Lignipirellula</taxon>
    </lineage>
</organism>
<keyword evidence="5 14" id="KW-0812">Transmembrane</keyword>
<evidence type="ECO:0000256" key="7">
    <source>
        <dbReference type="ARBA" id="ARBA00022737"/>
    </source>
</evidence>
<keyword evidence="9 14" id="KW-0862">Zinc</keyword>
<keyword evidence="20" id="KW-1185">Reference proteome</keyword>
<evidence type="ECO:0000256" key="12">
    <source>
        <dbReference type="ARBA" id="ARBA00023122"/>
    </source>
</evidence>
<keyword evidence="4 14" id="KW-0645">Protease</keyword>
<evidence type="ECO:0000313" key="19">
    <source>
        <dbReference type="EMBL" id="QDU97477.1"/>
    </source>
</evidence>
<sequence>MNTKWKIGEYAGIGVFVHWSFLIIPALIGFSKLADGGLLAAFWAVLSVLAVFGCVVLHEFGHALTARQFGVGTRDITLYPIGGVATLESMPRRPLHEFLIAVAGPAVNVVIAAALAAGFFLLGSSPGLPSLNLGMHAFLNNLMWTNVVLVVFNMLPAFPMDGGRVLRATLAAVMSYRQATQIAVGVGQAMAVLLAVTGVFFLNNWTLVLIAGFVVLAGRAEARNVQLHDRQAGGWRPGMGTGQRCVGDVMLTQFNVLPAAATLREVSQYYASGQTEFPVIDGNRLVGMMSRADAESAGAQYGDSLLVSNVMERNFPIVAAADSLQHAGQIVQHTRCLGVPVVSVGRLVGVLLVSSLPVAPAGNGPVIDAVSWR</sequence>
<evidence type="ECO:0000256" key="9">
    <source>
        <dbReference type="ARBA" id="ARBA00022833"/>
    </source>
</evidence>
<keyword evidence="3 14" id="KW-1003">Cell membrane</keyword>
<dbReference type="Gene3D" id="3.10.580.10">
    <property type="entry name" value="CBS-domain"/>
    <property type="match status" value="1"/>
</dbReference>
<keyword evidence="7" id="KW-0677">Repeat</keyword>
<evidence type="ECO:0000256" key="8">
    <source>
        <dbReference type="ARBA" id="ARBA00022801"/>
    </source>
</evidence>
<evidence type="ECO:0000256" key="3">
    <source>
        <dbReference type="ARBA" id="ARBA00022475"/>
    </source>
</evidence>
<gene>
    <name evidence="19" type="primary">rip3</name>
    <name evidence="19" type="ORF">Pla8534_53250</name>
</gene>
<comment type="cofactor">
    <cofactor evidence="14 16">
        <name>Zn(2+)</name>
        <dbReference type="ChEBI" id="CHEBI:29105"/>
    </cofactor>
    <text evidence="14 16">Binds 1 zinc ion per subunit.</text>
</comment>
<feature type="transmembrane region" description="Helical" evidence="14">
    <location>
        <begin position="7"/>
        <end position="30"/>
    </location>
</feature>
<comment type="subcellular location">
    <subcellularLocation>
        <location evidence="1 14">Cell membrane</location>
        <topology evidence="1 14">Multi-pass membrane protein</topology>
    </subcellularLocation>
</comment>
<reference evidence="19 20" key="1">
    <citation type="submission" date="2019-02" db="EMBL/GenBank/DDBJ databases">
        <title>Deep-cultivation of Planctomycetes and their phenomic and genomic characterization uncovers novel biology.</title>
        <authorList>
            <person name="Wiegand S."/>
            <person name="Jogler M."/>
            <person name="Boedeker C."/>
            <person name="Pinto D."/>
            <person name="Vollmers J."/>
            <person name="Rivas-Marin E."/>
            <person name="Kohn T."/>
            <person name="Peeters S.H."/>
            <person name="Heuer A."/>
            <person name="Rast P."/>
            <person name="Oberbeckmann S."/>
            <person name="Bunk B."/>
            <person name="Jeske O."/>
            <person name="Meyerdierks A."/>
            <person name="Storesund J.E."/>
            <person name="Kallscheuer N."/>
            <person name="Luecker S."/>
            <person name="Lage O.M."/>
            <person name="Pohl T."/>
            <person name="Merkel B.J."/>
            <person name="Hornburger P."/>
            <person name="Mueller R.-W."/>
            <person name="Bruemmer F."/>
            <person name="Labrenz M."/>
            <person name="Spormann A.M."/>
            <person name="Op den Camp H."/>
            <person name="Overmann J."/>
            <person name="Amann R."/>
            <person name="Jetten M.S.M."/>
            <person name="Mascher T."/>
            <person name="Medema M.H."/>
            <person name="Devos D.P."/>
            <person name="Kaster A.-K."/>
            <person name="Ovreas L."/>
            <person name="Rohde M."/>
            <person name="Galperin M.Y."/>
            <person name="Jogler C."/>
        </authorList>
    </citation>
    <scope>NUCLEOTIDE SEQUENCE [LARGE SCALE GENOMIC DNA]</scope>
    <source>
        <strain evidence="19 20">Pla85_3_4</strain>
    </source>
</reference>
<protein>
    <recommendedName>
        <fullName evidence="14">Zinc metalloprotease</fullName>
    </recommendedName>
</protein>
<dbReference type="GO" id="GO:0008237">
    <property type="term" value="F:metallopeptidase activity"/>
    <property type="evidence" value="ECO:0007669"/>
    <property type="project" value="UniProtKB-UniRule"/>
</dbReference>
<evidence type="ECO:0000256" key="6">
    <source>
        <dbReference type="ARBA" id="ARBA00022723"/>
    </source>
</evidence>
<dbReference type="SUPFAM" id="SSF54631">
    <property type="entry name" value="CBS-domain pair"/>
    <property type="match status" value="1"/>
</dbReference>
<feature type="transmembrane region" description="Helical" evidence="14">
    <location>
        <begin position="179"/>
        <end position="199"/>
    </location>
</feature>
<feature type="domain" description="Peptidase M50" evidence="18">
    <location>
        <begin position="48"/>
        <end position="121"/>
    </location>
</feature>
<evidence type="ECO:0000259" key="18">
    <source>
        <dbReference type="Pfam" id="PF02163"/>
    </source>
</evidence>
<evidence type="ECO:0000256" key="4">
    <source>
        <dbReference type="ARBA" id="ARBA00022670"/>
    </source>
</evidence>
<feature type="domain" description="Peptidase M50" evidence="18">
    <location>
        <begin position="131"/>
        <end position="194"/>
    </location>
</feature>
<proteinExistence type="inferred from homology"/>
<dbReference type="RefSeq" id="WP_145056247.1">
    <property type="nucleotide sequence ID" value="NZ_CP036433.1"/>
</dbReference>
<dbReference type="AlphaFoldDB" id="A0A518E063"/>
<feature type="binding site" evidence="16">
    <location>
        <position position="58"/>
    </location>
    <ligand>
        <name>Zn(2+)</name>
        <dbReference type="ChEBI" id="CHEBI:29105"/>
        <note>catalytic</note>
    </ligand>
</feature>
<dbReference type="PIRSF" id="PIRSF006404">
    <property type="entry name" value="UCP006404_Pept_M50_CBS"/>
    <property type="match status" value="1"/>
</dbReference>
<evidence type="ECO:0000256" key="13">
    <source>
        <dbReference type="ARBA" id="ARBA00023136"/>
    </source>
</evidence>
<accession>A0A518E063</accession>
<evidence type="ECO:0000313" key="20">
    <source>
        <dbReference type="Proteomes" id="UP000317648"/>
    </source>
</evidence>
<keyword evidence="10 14" id="KW-1133">Transmembrane helix</keyword>
<dbReference type="GO" id="GO:0046872">
    <property type="term" value="F:metal ion binding"/>
    <property type="evidence" value="ECO:0007669"/>
    <property type="project" value="UniProtKB-UniRule"/>
</dbReference>
<dbReference type="GO" id="GO:0006508">
    <property type="term" value="P:proteolysis"/>
    <property type="evidence" value="ECO:0007669"/>
    <property type="project" value="UniProtKB-KW"/>
</dbReference>
<dbReference type="PANTHER" id="PTHR39188:SF3">
    <property type="entry name" value="STAGE IV SPORULATION PROTEIN FB"/>
    <property type="match status" value="1"/>
</dbReference>
<evidence type="ECO:0000256" key="1">
    <source>
        <dbReference type="ARBA" id="ARBA00004651"/>
    </source>
</evidence>
<feature type="transmembrane region" description="Helical" evidence="14">
    <location>
        <begin position="142"/>
        <end position="158"/>
    </location>
</feature>
<evidence type="ECO:0000256" key="10">
    <source>
        <dbReference type="ARBA" id="ARBA00022989"/>
    </source>
</evidence>
<feature type="transmembrane region" description="Helical" evidence="14">
    <location>
        <begin position="98"/>
        <end position="122"/>
    </location>
</feature>
<feature type="transmembrane region" description="Helical" evidence="14">
    <location>
        <begin position="36"/>
        <end position="57"/>
    </location>
</feature>
<evidence type="ECO:0000256" key="14">
    <source>
        <dbReference type="PIRNR" id="PIRNR006404"/>
    </source>
</evidence>
<dbReference type="EMBL" id="CP036433">
    <property type="protein sequence ID" value="QDU97477.1"/>
    <property type="molecule type" value="Genomic_DNA"/>
</dbReference>
<feature type="binding site" evidence="16">
    <location>
        <position position="161"/>
    </location>
    <ligand>
        <name>Zn(2+)</name>
        <dbReference type="ChEBI" id="CHEBI:29105"/>
        <note>catalytic</note>
    </ligand>
</feature>
<name>A0A518E063_9BACT</name>
<dbReference type="CDD" id="cd02205">
    <property type="entry name" value="CBS_pair_SF"/>
    <property type="match status" value="1"/>
</dbReference>
<dbReference type="PANTHER" id="PTHR39188">
    <property type="entry name" value="MEMBRANE-ASSOCIATED ZINC METALLOPROTEASE M50B"/>
    <property type="match status" value="1"/>
</dbReference>
<keyword evidence="13 14" id="KW-0472">Membrane</keyword>
<evidence type="ECO:0000259" key="17">
    <source>
        <dbReference type="Pfam" id="PF00571"/>
    </source>
</evidence>
<dbReference type="GO" id="GO:0005886">
    <property type="term" value="C:plasma membrane"/>
    <property type="evidence" value="ECO:0007669"/>
    <property type="project" value="UniProtKB-SubCell"/>
</dbReference>
<feature type="active site" evidence="15">
    <location>
        <position position="59"/>
    </location>
</feature>
<dbReference type="Pfam" id="PF00571">
    <property type="entry name" value="CBS"/>
    <property type="match status" value="2"/>
</dbReference>
<dbReference type="Proteomes" id="UP000317648">
    <property type="component" value="Chromosome"/>
</dbReference>
<comment type="similarity">
    <text evidence="2 14">Belongs to the peptidase M50B family.</text>
</comment>
<dbReference type="InterPro" id="IPR000644">
    <property type="entry name" value="CBS_dom"/>
</dbReference>
<dbReference type="InterPro" id="IPR008915">
    <property type="entry name" value="Peptidase_M50"/>
</dbReference>
<feature type="domain" description="CBS" evidence="17">
    <location>
        <begin position="307"/>
        <end position="352"/>
    </location>
</feature>